<feature type="compositionally biased region" description="Basic and acidic residues" evidence="1">
    <location>
        <begin position="109"/>
        <end position="124"/>
    </location>
</feature>
<dbReference type="AlphaFoldDB" id="A2PZ29"/>
<evidence type="ECO:0000313" key="2">
    <source>
        <dbReference type="EMBL" id="BAF45983.1"/>
    </source>
</evidence>
<sequence length="205" mass="23333">FLAHPLLFPSPLHHTHFIHFHQLQQHHQHQQQQFPYQQEQLQRQEEQEQIPSERGPDQIHHPIGLHPLQVRHTVHQPQPHQGHSLLPHHHNQTHFQLIQFDQPQLPGEQRQDREPTSENNHDEGTGQDPEELNVIDNCIEKNYDGSQIQGRDNPSAEAKRPLAPIATSLGDPGFGGALASIQIAVTNQALQNQTTLAQIEQQASA</sequence>
<feature type="non-terminal residue" evidence="2">
    <location>
        <position position="205"/>
    </location>
</feature>
<dbReference type="EMBL" id="AB264213">
    <property type="protein sequence ID" value="BAF45983.1"/>
    <property type="molecule type" value="Genomic_DNA"/>
</dbReference>
<gene>
    <name evidence="2" type="primary">CC1147</name>
</gene>
<feature type="region of interest" description="Disordered" evidence="1">
    <location>
        <begin position="106"/>
        <end position="131"/>
    </location>
</feature>
<feature type="region of interest" description="Disordered" evidence="1">
    <location>
        <begin position="24"/>
        <end position="63"/>
    </location>
</feature>
<feature type="non-terminal residue" evidence="2">
    <location>
        <position position="1"/>
    </location>
</feature>
<reference evidence="2" key="1">
    <citation type="journal article" date="2008" name="Tree Genet. Genomes">
        <title>Amounts and patterns of nucleotide variation within and between two Japanese conifers, sugi (Cryptomeria japonica) and hinoki (Chamaecyparis obtusa) (Cupressaceae sensu lato).</title>
        <authorList>
            <person name="Kado T."/>
            <person name="Matsumoto A."/>
            <person name="Ujino-Ihara T."/>
            <person name="Tsumura Y."/>
        </authorList>
    </citation>
    <scope>NUCLEOTIDE SEQUENCE</scope>
</reference>
<proteinExistence type="predicted"/>
<feature type="compositionally biased region" description="Low complexity" evidence="1">
    <location>
        <begin position="30"/>
        <end position="41"/>
    </location>
</feature>
<accession>A2PZ29</accession>
<organism evidence="2">
    <name type="scientific">Chamaecyparis pisifera</name>
    <name type="common">sawara cypress</name>
    <dbReference type="NCBI Taxonomy" id="99808"/>
    <lineage>
        <taxon>Eukaryota</taxon>
        <taxon>Viridiplantae</taxon>
        <taxon>Streptophyta</taxon>
        <taxon>Embryophyta</taxon>
        <taxon>Tracheophyta</taxon>
        <taxon>Spermatophyta</taxon>
        <taxon>Pinopsida</taxon>
        <taxon>Pinidae</taxon>
        <taxon>Conifers II</taxon>
        <taxon>Cupressales</taxon>
        <taxon>Cupressaceae</taxon>
        <taxon>Chamaecyparis</taxon>
    </lineage>
</organism>
<evidence type="ECO:0000256" key="1">
    <source>
        <dbReference type="SAM" id="MobiDB-lite"/>
    </source>
</evidence>
<name>A2PZ29_9CONI</name>
<protein>
    <submittedName>
        <fullName evidence="2">Uncharacterized protein CC1147</fullName>
    </submittedName>
</protein>